<reference evidence="10 11" key="1">
    <citation type="submission" date="2019-04" db="EMBL/GenBank/DDBJ databases">
        <title>Friends and foes A comparative genomics study of 23 Aspergillus species from section Flavi.</title>
        <authorList>
            <consortium name="DOE Joint Genome Institute"/>
            <person name="Kjaerbolling I."/>
            <person name="Vesth T."/>
            <person name="Frisvad J.C."/>
            <person name="Nybo J.L."/>
            <person name="Theobald S."/>
            <person name="Kildgaard S."/>
            <person name="Isbrandt T."/>
            <person name="Kuo A."/>
            <person name="Sato A."/>
            <person name="Lyhne E.K."/>
            <person name="Kogle M.E."/>
            <person name="Wiebenga A."/>
            <person name="Kun R.S."/>
            <person name="Lubbers R.J."/>
            <person name="Makela M.R."/>
            <person name="Barry K."/>
            <person name="Chovatia M."/>
            <person name="Clum A."/>
            <person name="Daum C."/>
            <person name="Haridas S."/>
            <person name="He G."/>
            <person name="LaButti K."/>
            <person name="Lipzen A."/>
            <person name="Mondo S."/>
            <person name="Riley R."/>
            <person name="Salamov A."/>
            <person name="Simmons B.A."/>
            <person name="Magnuson J.K."/>
            <person name="Henrissat B."/>
            <person name="Mortensen U.H."/>
            <person name="Larsen T.O."/>
            <person name="Devries R.P."/>
            <person name="Grigoriev I.V."/>
            <person name="Machida M."/>
            <person name="Baker S.E."/>
            <person name="Andersen M.R."/>
        </authorList>
    </citation>
    <scope>NUCLEOTIDE SEQUENCE [LARGE SCALE GENOMIC DNA]</scope>
    <source>
        <strain evidence="10 11">IBT 18842</strain>
    </source>
</reference>
<accession>A0A5N6TUQ4</accession>
<dbReference type="FunFam" id="1.10.630.10:FF:000050">
    <property type="entry name" value="Cytochrome P450 monooxygenase"/>
    <property type="match status" value="1"/>
</dbReference>
<dbReference type="EMBL" id="ML742112">
    <property type="protein sequence ID" value="KAE8149811.1"/>
    <property type="molecule type" value="Genomic_DNA"/>
</dbReference>
<name>A0A5N6TUQ4_ASPAV</name>
<dbReference type="Pfam" id="PF00067">
    <property type="entry name" value="p450"/>
    <property type="match status" value="1"/>
</dbReference>
<protein>
    <submittedName>
        <fullName evidence="10">Cytochrome P450</fullName>
    </submittedName>
</protein>
<dbReference type="Proteomes" id="UP000325780">
    <property type="component" value="Unassembled WGS sequence"/>
</dbReference>
<evidence type="ECO:0000313" key="10">
    <source>
        <dbReference type="EMBL" id="KAE8149811.1"/>
    </source>
</evidence>
<evidence type="ECO:0000256" key="5">
    <source>
        <dbReference type="ARBA" id="ARBA00023002"/>
    </source>
</evidence>
<gene>
    <name evidence="10" type="ORF">BDV25DRAFT_130084</name>
</gene>
<dbReference type="InterPro" id="IPR001128">
    <property type="entry name" value="Cyt_P450"/>
</dbReference>
<sequence>MPSILSIFVALVLLRLLYNRLRLFGIPGPWLAAYTRLWKLHSVWQGDHHHTAIDLHRKYGPLVRIGPRHVSVSDPKAIPIIYGINKGFTKTAFFPLQSISWNRKPQMNLFSARDERFHREQRRPVASAYSMTHILERESAVDTCTDLFLTQLRTMADAKASVDLGMWLQYYAFDVVGEITFAQKLGFLEQGRDVDGMIQAIRGMLAYASVCGQVPEAHPLLLGNPLFPIFLPQMESWNQVVVFTLKAINQRASLSRNGEVDKADSHDDGNDMMSRWMAIHHADPERLSTRDLIVHLSANVFAGSDTTAIALRAILYYLIHHPDAMSKVQHEVDMADQAARLSNPISYQESIAHLPYLSAVIKEAMRLHPSVGLIIERHVPAPGITLCGRHLPGGTVVGINPWVVHRDPTVFPEPESFLPERWLESGPEQLQAMEKAFFNFGAGTRSCPGKTISLLEMHKIIPQLLREFDIRTCREPSWKTKNVWFVQQEEFICYLQARSTS</sequence>
<dbReference type="InterPro" id="IPR050121">
    <property type="entry name" value="Cytochrome_P450_monoxygenase"/>
</dbReference>
<dbReference type="PANTHER" id="PTHR24305:SF232">
    <property type="entry name" value="P450, PUTATIVE (EUROFUNG)-RELATED"/>
    <property type="match status" value="1"/>
</dbReference>
<dbReference type="CDD" id="cd11060">
    <property type="entry name" value="CYP57A1-like"/>
    <property type="match status" value="1"/>
</dbReference>
<keyword evidence="5 9" id="KW-0560">Oxidoreductase</keyword>
<dbReference type="Gene3D" id="1.10.630.10">
    <property type="entry name" value="Cytochrome P450"/>
    <property type="match status" value="1"/>
</dbReference>
<dbReference type="PRINTS" id="PR00385">
    <property type="entry name" value="P450"/>
</dbReference>
<dbReference type="InterPro" id="IPR017972">
    <property type="entry name" value="Cyt_P450_CS"/>
</dbReference>
<evidence type="ECO:0000256" key="4">
    <source>
        <dbReference type="ARBA" id="ARBA00022723"/>
    </source>
</evidence>
<keyword evidence="6 8" id="KW-0408">Iron</keyword>
<evidence type="ECO:0000256" key="6">
    <source>
        <dbReference type="ARBA" id="ARBA00023004"/>
    </source>
</evidence>
<evidence type="ECO:0000313" key="11">
    <source>
        <dbReference type="Proteomes" id="UP000325780"/>
    </source>
</evidence>
<dbReference type="AlphaFoldDB" id="A0A5N6TUQ4"/>
<proteinExistence type="inferred from homology"/>
<feature type="binding site" description="axial binding residue" evidence="8">
    <location>
        <position position="447"/>
    </location>
    <ligand>
        <name>heme</name>
        <dbReference type="ChEBI" id="CHEBI:30413"/>
    </ligand>
    <ligandPart>
        <name>Fe</name>
        <dbReference type="ChEBI" id="CHEBI:18248"/>
    </ligandPart>
</feature>
<keyword evidence="4 8" id="KW-0479">Metal-binding</keyword>
<dbReference type="InterPro" id="IPR036396">
    <property type="entry name" value="Cyt_P450_sf"/>
</dbReference>
<dbReference type="PROSITE" id="PS00086">
    <property type="entry name" value="CYTOCHROME_P450"/>
    <property type="match status" value="1"/>
</dbReference>
<evidence type="ECO:0000256" key="7">
    <source>
        <dbReference type="ARBA" id="ARBA00023033"/>
    </source>
</evidence>
<dbReference type="PRINTS" id="PR00463">
    <property type="entry name" value="EP450I"/>
</dbReference>
<dbReference type="SUPFAM" id="SSF48264">
    <property type="entry name" value="Cytochrome P450"/>
    <property type="match status" value="1"/>
</dbReference>
<keyword evidence="3 8" id="KW-0349">Heme</keyword>
<evidence type="ECO:0000256" key="1">
    <source>
        <dbReference type="ARBA" id="ARBA00001971"/>
    </source>
</evidence>
<dbReference type="PANTHER" id="PTHR24305">
    <property type="entry name" value="CYTOCHROME P450"/>
    <property type="match status" value="1"/>
</dbReference>
<keyword evidence="11" id="KW-1185">Reference proteome</keyword>
<evidence type="ECO:0000256" key="9">
    <source>
        <dbReference type="RuleBase" id="RU000461"/>
    </source>
</evidence>
<dbReference type="GO" id="GO:0004497">
    <property type="term" value="F:monooxygenase activity"/>
    <property type="evidence" value="ECO:0007669"/>
    <property type="project" value="UniProtKB-KW"/>
</dbReference>
<keyword evidence="7 9" id="KW-0503">Monooxygenase</keyword>
<organism evidence="10 11">
    <name type="scientific">Aspergillus avenaceus</name>
    <dbReference type="NCBI Taxonomy" id="36643"/>
    <lineage>
        <taxon>Eukaryota</taxon>
        <taxon>Fungi</taxon>
        <taxon>Dikarya</taxon>
        <taxon>Ascomycota</taxon>
        <taxon>Pezizomycotina</taxon>
        <taxon>Eurotiomycetes</taxon>
        <taxon>Eurotiomycetidae</taxon>
        <taxon>Eurotiales</taxon>
        <taxon>Aspergillaceae</taxon>
        <taxon>Aspergillus</taxon>
        <taxon>Aspergillus subgen. Circumdati</taxon>
    </lineage>
</organism>
<dbReference type="GO" id="GO:0020037">
    <property type="term" value="F:heme binding"/>
    <property type="evidence" value="ECO:0007669"/>
    <property type="project" value="InterPro"/>
</dbReference>
<evidence type="ECO:0000256" key="3">
    <source>
        <dbReference type="ARBA" id="ARBA00022617"/>
    </source>
</evidence>
<dbReference type="InterPro" id="IPR002401">
    <property type="entry name" value="Cyt_P450_E_grp-I"/>
</dbReference>
<dbReference type="GO" id="GO:0016705">
    <property type="term" value="F:oxidoreductase activity, acting on paired donors, with incorporation or reduction of molecular oxygen"/>
    <property type="evidence" value="ECO:0007669"/>
    <property type="project" value="InterPro"/>
</dbReference>
<evidence type="ECO:0000256" key="8">
    <source>
        <dbReference type="PIRSR" id="PIRSR602401-1"/>
    </source>
</evidence>
<comment type="similarity">
    <text evidence="2 9">Belongs to the cytochrome P450 family.</text>
</comment>
<evidence type="ECO:0000256" key="2">
    <source>
        <dbReference type="ARBA" id="ARBA00010617"/>
    </source>
</evidence>
<dbReference type="OrthoDB" id="3934656at2759"/>
<comment type="cofactor">
    <cofactor evidence="1 8">
        <name>heme</name>
        <dbReference type="ChEBI" id="CHEBI:30413"/>
    </cofactor>
</comment>
<dbReference type="GO" id="GO:0005506">
    <property type="term" value="F:iron ion binding"/>
    <property type="evidence" value="ECO:0007669"/>
    <property type="project" value="InterPro"/>
</dbReference>